<keyword evidence="1" id="KW-0472">Membrane</keyword>
<organism evidence="2 3">
    <name type="scientific">Phytophthora megakarya</name>
    <dbReference type="NCBI Taxonomy" id="4795"/>
    <lineage>
        <taxon>Eukaryota</taxon>
        <taxon>Sar</taxon>
        <taxon>Stramenopiles</taxon>
        <taxon>Oomycota</taxon>
        <taxon>Peronosporomycetes</taxon>
        <taxon>Peronosporales</taxon>
        <taxon>Peronosporaceae</taxon>
        <taxon>Phytophthora</taxon>
    </lineage>
</organism>
<accession>A0A225WTY0</accession>
<dbReference type="AlphaFoldDB" id="A0A225WTY0"/>
<keyword evidence="3" id="KW-1185">Reference proteome</keyword>
<evidence type="ECO:0000256" key="1">
    <source>
        <dbReference type="SAM" id="Phobius"/>
    </source>
</evidence>
<evidence type="ECO:0000313" key="3">
    <source>
        <dbReference type="Proteomes" id="UP000198211"/>
    </source>
</evidence>
<keyword evidence="1" id="KW-1133">Transmembrane helix</keyword>
<sequence length="119" mass="13235">MLITLQEYAKERYLAEFHRVGSRPPMDEDSEITAVALQLIDYAFRMSAEQPKLGVGVNASYDIEVDGVKSTLRNPVTGGTYAIYAAFLYNVLTSVLCAAVYVHQYLCSNLPPTLQTHVM</sequence>
<reference evidence="3" key="1">
    <citation type="submission" date="2017-03" db="EMBL/GenBank/DDBJ databases">
        <title>Phytopthora megakarya and P. palmivora, two closely related causual agents of cacao black pod achieved similar genome size and gene model numbers by different mechanisms.</title>
        <authorList>
            <person name="Ali S."/>
            <person name="Shao J."/>
            <person name="Larry D.J."/>
            <person name="Kronmiller B."/>
            <person name="Shen D."/>
            <person name="Strem M.D."/>
            <person name="Melnick R.L."/>
            <person name="Guiltinan M.J."/>
            <person name="Tyler B.M."/>
            <person name="Meinhardt L.W."/>
            <person name="Bailey B.A."/>
        </authorList>
    </citation>
    <scope>NUCLEOTIDE SEQUENCE [LARGE SCALE GENOMIC DNA]</scope>
    <source>
        <strain evidence="3">zdho120</strain>
    </source>
</reference>
<protein>
    <submittedName>
        <fullName evidence="2">Uncharacterized protein</fullName>
    </submittedName>
</protein>
<comment type="caution">
    <text evidence="2">The sequence shown here is derived from an EMBL/GenBank/DDBJ whole genome shotgun (WGS) entry which is preliminary data.</text>
</comment>
<keyword evidence="1" id="KW-0812">Transmembrane</keyword>
<evidence type="ECO:0000313" key="2">
    <source>
        <dbReference type="EMBL" id="OWZ20549.1"/>
    </source>
</evidence>
<dbReference type="Proteomes" id="UP000198211">
    <property type="component" value="Unassembled WGS sequence"/>
</dbReference>
<feature type="transmembrane region" description="Helical" evidence="1">
    <location>
        <begin position="81"/>
        <end position="102"/>
    </location>
</feature>
<gene>
    <name evidence="2" type="ORF">PHMEG_0005011</name>
</gene>
<proteinExistence type="predicted"/>
<dbReference type="EMBL" id="NBNE01000312">
    <property type="protein sequence ID" value="OWZ20549.1"/>
    <property type="molecule type" value="Genomic_DNA"/>
</dbReference>
<name>A0A225WTY0_9STRA</name>